<dbReference type="RefSeq" id="WP_008457947.1">
    <property type="nucleotide sequence ID" value="NZ_AOIJ01000063.1"/>
</dbReference>
<protein>
    <submittedName>
        <fullName evidence="2">Uncharacterized protein</fullName>
    </submittedName>
</protein>
<sequence>MTPLELLVPALVSADEVAWGARALTALVGLFVAILAYRGYRRNDVPKMRSLAVGIFLLTTGVFSAVVAVSQLGAGTGIVLFIRGLVTAVGLGAILYALTLQ</sequence>
<dbReference type="AlphaFoldDB" id="L9YTY8"/>
<comment type="caution">
    <text evidence="2">The sequence shown here is derived from an EMBL/GenBank/DDBJ whole genome shotgun (WGS) entry which is preliminary data.</text>
</comment>
<proteinExistence type="predicted"/>
<evidence type="ECO:0000313" key="2">
    <source>
        <dbReference type="EMBL" id="ELY77141.1"/>
    </source>
</evidence>
<dbReference type="EMBL" id="AOIJ01000063">
    <property type="protein sequence ID" value="ELY77141.1"/>
    <property type="molecule type" value="Genomic_DNA"/>
</dbReference>
<feature type="transmembrane region" description="Helical" evidence="1">
    <location>
        <begin position="78"/>
        <end position="98"/>
    </location>
</feature>
<gene>
    <name evidence="2" type="ORF">C486_16870</name>
</gene>
<keyword evidence="1" id="KW-0812">Transmembrane</keyword>
<feature type="transmembrane region" description="Helical" evidence="1">
    <location>
        <begin position="20"/>
        <end position="39"/>
    </location>
</feature>
<keyword evidence="3" id="KW-1185">Reference proteome</keyword>
<evidence type="ECO:0000256" key="1">
    <source>
        <dbReference type="SAM" id="Phobius"/>
    </source>
</evidence>
<dbReference type="Proteomes" id="UP000011592">
    <property type="component" value="Unassembled WGS sequence"/>
</dbReference>
<accession>L9YTY8</accession>
<dbReference type="InterPro" id="IPR055943">
    <property type="entry name" value="DUF7521"/>
</dbReference>
<dbReference type="PATRIC" id="fig|1230459.4.peg.3366"/>
<evidence type="ECO:0000313" key="3">
    <source>
        <dbReference type="Proteomes" id="UP000011592"/>
    </source>
</evidence>
<reference evidence="2 3" key="1">
    <citation type="journal article" date="2014" name="PLoS Genet.">
        <title>Phylogenetically driven sequencing of extremely halophilic archaea reveals strategies for static and dynamic osmo-response.</title>
        <authorList>
            <person name="Becker E.A."/>
            <person name="Seitzer P.M."/>
            <person name="Tritt A."/>
            <person name="Larsen D."/>
            <person name="Krusor M."/>
            <person name="Yao A.I."/>
            <person name="Wu D."/>
            <person name="Madern D."/>
            <person name="Eisen J.A."/>
            <person name="Darling A.E."/>
            <person name="Facciotti M.T."/>
        </authorList>
    </citation>
    <scope>NUCLEOTIDE SEQUENCE [LARGE SCALE GENOMIC DNA]</scope>
    <source>
        <strain evidence="2 3">JCM 14663</strain>
    </source>
</reference>
<dbReference type="Pfam" id="PF24365">
    <property type="entry name" value="DUF7521"/>
    <property type="match status" value="1"/>
</dbReference>
<keyword evidence="1" id="KW-0472">Membrane</keyword>
<organism evidence="2 3">
    <name type="scientific">Natrinema gari JCM 14663</name>
    <dbReference type="NCBI Taxonomy" id="1230459"/>
    <lineage>
        <taxon>Archaea</taxon>
        <taxon>Methanobacteriati</taxon>
        <taxon>Methanobacteriota</taxon>
        <taxon>Stenosarchaea group</taxon>
        <taxon>Halobacteria</taxon>
        <taxon>Halobacteriales</taxon>
        <taxon>Natrialbaceae</taxon>
        <taxon>Natrinema</taxon>
    </lineage>
</organism>
<name>L9YTY8_9EURY</name>
<feature type="transmembrane region" description="Helical" evidence="1">
    <location>
        <begin position="51"/>
        <end position="72"/>
    </location>
</feature>
<keyword evidence="1" id="KW-1133">Transmembrane helix</keyword>